<reference evidence="2" key="2">
    <citation type="submission" date="2020-09" db="EMBL/GenBank/DDBJ databases">
        <authorList>
            <person name="Sun Q."/>
            <person name="Kim S."/>
        </authorList>
    </citation>
    <scope>NUCLEOTIDE SEQUENCE</scope>
    <source>
        <strain evidence="2">KCTC 42731</strain>
    </source>
</reference>
<accession>A0A919EMM0</accession>
<sequence length="277" mass="31633">MFNAQPQISVIFTTYNSPAWLEKVLWGFHFQTDRNFEVVIADDGSTDETKHLIERFKKNTHLSIQHVWQEDDGFQKCRIMNKALRAAKGDYVVFTDGDCIPRNDFVAVHRKYAEPGYYLSGGYFKLPMLISEAINKDDIAQGKCFDANWLLSLGLKKTHKLSKLTAKGTMADLYNSLTPTRRTWNGHNASGWKADLFAVNGFDERMQYGGQDCELGYRLRNSGIKAKQIRYSAIVVHLDHARGYVTESMLAHSDMIKKNTKQQKRTFTDFGINQNAG</sequence>
<proteinExistence type="predicted"/>
<dbReference type="PANTHER" id="PTHR43685:SF3">
    <property type="entry name" value="SLR2126 PROTEIN"/>
    <property type="match status" value="1"/>
</dbReference>
<dbReference type="InterPro" id="IPR029044">
    <property type="entry name" value="Nucleotide-diphossugar_trans"/>
</dbReference>
<dbReference type="PANTHER" id="PTHR43685">
    <property type="entry name" value="GLYCOSYLTRANSFERASE"/>
    <property type="match status" value="1"/>
</dbReference>
<comment type="caution">
    <text evidence="2">The sequence shown here is derived from an EMBL/GenBank/DDBJ whole genome shotgun (WGS) entry which is preliminary data.</text>
</comment>
<dbReference type="Gene3D" id="3.90.550.10">
    <property type="entry name" value="Spore Coat Polysaccharide Biosynthesis Protein SpsA, Chain A"/>
    <property type="match status" value="1"/>
</dbReference>
<reference evidence="2" key="1">
    <citation type="journal article" date="2014" name="Int. J. Syst. Evol. Microbiol.">
        <title>Complete genome sequence of Corynebacterium casei LMG S-19264T (=DSM 44701T), isolated from a smear-ripened cheese.</title>
        <authorList>
            <consortium name="US DOE Joint Genome Institute (JGI-PGF)"/>
            <person name="Walter F."/>
            <person name="Albersmeier A."/>
            <person name="Kalinowski J."/>
            <person name="Ruckert C."/>
        </authorList>
    </citation>
    <scope>NUCLEOTIDE SEQUENCE</scope>
    <source>
        <strain evidence="2">KCTC 42731</strain>
    </source>
</reference>
<organism evidence="2 3">
    <name type="scientific">Thalassotalea marina</name>
    <dbReference type="NCBI Taxonomy" id="1673741"/>
    <lineage>
        <taxon>Bacteria</taxon>
        <taxon>Pseudomonadati</taxon>
        <taxon>Pseudomonadota</taxon>
        <taxon>Gammaproteobacteria</taxon>
        <taxon>Alteromonadales</taxon>
        <taxon>Colwelliaceae</taxon>
        <taxon>Thalassotalea</taxon>
    </lineage>
</organism>
<dbReference type="AlphaFoldDB" id="A0A919EMM0"/>
<evidence type="ECO:0000259" key="1">
    <source>
        <dbReference type="Pfam" id="PF00535"/>
    </source>
</evidence>
<dbReference type="CDD" id="cd06420">
    <property type="entry name" value="GT2_Chondriotin_Pol_N"/>
    <property type="match status" value="1"/>
</dbReference>
<keyword evidence="3" id="KW-1185">Reference proteome</keyword>
<dbReference type="RefSeq" id="WP_189773633.1">
    <property type="nucleotide sequence ID" value="NZ_BNCK01000010.1"/>
</dbReference>
<dbReference type="EMBL" id="BNCK01000010">
    <property type="protein sequence ID" value="GHG03751.1"/>
    <property type="molecule type" value="Genomic_DNA"/>
</dbReference>
<protein>
    <recommendedName>
        <fullName evidence="1">Glycosyltransferase 2-like domain-containing protein</fullName>
    </recommendedName>
</protein>
<feature type="domain" description="Glycosyltransferase 2-like" evidence="1">
    <location>
        <begin position="9"/>
        <end position="115"/>
    </location>
</feature>
<evidence type="ECO:0000313" key="2">
    <source>
        <dbReference type="EMBL" id="GHG03751.1"/>
    </source>
</evidence>
<gene>
    <name evidence="2" type="ORF">GCM10017161_36300</name>
</gene>
<dbReference type="InterPro" id="IPR001173">
    <property type="entry name" value="Glyco_trans_2-like"/>
</dbReference>
<dbReference type="InterPro" id="IPR050834">
    <property type="entry name" value="Glycosyltransf_2"/>
</dbReference>
<dbReference type="SUPFAM" id="SSF53448">
    <property type="entry name" value="Nucleotide-diphospho-sugar transferases"/>
    <property type="match status" value="1"/>
</dbReference>
<evidence type="ECO:0000313" key="3">
    <source>
        <dbReference type="Proteomes" id="UP000623842"/>
    </source>
</evidence>
<name>A0A919EMM0_9GAMM</name>
<dbReference type="Pfam" id="PF00535">
    <property type="entry name" value="Glycos_transf_2"/>
    <property type="match status" value="1"/>
</dbReference>
<dbReference type="Proteomes" id="UP000623842">
    <property type="component" value="Unassembled WGS sequence"/>
</dbReference>